<evidence type="ECO:0000259" key="1">
    <source>
        <dbReference type="Pfam" id="PF04961"/>
    </source>
</evidence>
<evidence type="ECO:0000313" key="2">
    <source>
        <dbReference type="EMBL" id="MFC5995855.1"/>
    </source>
</evidence>
<keyword evidence="3" id="KW-1185">Reference proteome</keyword>
<dbReference type="RefSeq" id="WP_379586193.1">
    <property type="nucleotide sequence ID" value="NZ_JBHSQW010000034.1"/>
</dbReference>
<comment type="caution">
    <text evidence="2">The sequence shown here is derived from an EMBL/GenBank/DDBJ whole genome shotgun (WGS) entry which is preliminary data.</text>
</comment>
<organism evidence="2 3">
    <name type="scientific">Pseudonocardia hispaniensis</name>
    <dbReference type="NCBI Taxonomy" id="904933"/>
    <lineage>
        <taxon>Bacteria</taxon>
        <taxon>Bacillati</taxon>
        <taxon>Actinomycetota</taxon>
        <taxon>Actinomycetes</taxon>
        <taxon>Pseudonocardiales</taxon>
        <taxon>Pseudonocardiaceae</taxon>
        <taxon>Pseudonocardia</taxon>
    </lineage>
</organism>
<dbReference type="InterPro" id="IPR036178">
    <property type="entry name" value="Formintransfe-cycloase-like_sf"/>
</dbReference>
<gene>
    <name evidence="2" type="ORF">ACFQE5_16725</name>
</gene>
<dbReference type="Gene3D" id="1.20.120.680">
    <property type="entry name" value="Formiminotetrahydrofolate cyclodeaminase monomer, up-and-down helical bundle"/>
    <property type="match status" value="1"/>
</dbReference>
<dbReference type="InterPro" id="IPR007044">
    <property type="entry name" value="Cyclodeamin/CycHdrlase"/>
</dbReference>
<name>A0ABW1J672_9PSEU</name>
<protein>
    <submittedName>
        <fullName evidence="2">Cyclodeaminase/cyclohydrolase family protein</fullName>
    </submittedName>
</protein>
<evidence type="ECO:0000313" key="3">
    <source>
        <dbReference type="Proteomes" id="UP001596302"/>
    </source>
</evidence>
<feature type="domain" description="Cyclodeaminase/cyclohydrolase" evidence="1">
    <location>
        <begin position="6"/>
        <end position="160"/>
    </location>
</feature>
<accession>A0ABW1J672</accession>
<dbReference type="EMBL" id="JBHSQW010000034">
    <property type="protein sequence ID" value="MFC5995855.1"/>
    <property type="molecule type" value="Genomic_DNA"/>
</dbReference>
<dbReference type="SUPFAM" id="SSF101262">
    <property type="entry name" value="Methenyltetrahydrofolate cyclohydrolase-like"/>
    <property type="match status" value="1"/>
</dbReference>
<sequence>MFEHRVADLLESVAARTPAPGGGASAALVTALAAALTAMSARFTDPEVAGGTAERAEAVRAAAPALADADVAAYGRYLAVLRSPRTTEPALRAARLREALDEAVDIPLTIAEAAAEVAALAARLARDGNPRLRGDAATGALLAAAAAAAAAFLVTENLANDPQDPRAGRARGAAAAARRAADGLAQW</sequence>
<dbReference type="Proteomes" id="UP001596302">
    <property type="component" value="Unassembled WGS sequence"/>
</dbReference>
<proteinExistence type="predicted"/>
<reference evidence="3" key="1">
    <citation type="journal article" date="2019" name="Int. J. Syst. Evol. Microbiol.">
        <title>The Global Catalogue of Microorganisms (GCM) 10K type strain sequencing project: providing services to taxonomists for standard genome sequencing and annotation.</title>
        <authorList>
            <consortium name="The Broad Institute Genomics Platform"/>
            <consortium name="The Broad Institute Genome Sequencing Center for Infectious Disease"/>
            <person name="Wu L."/>
            <person name="Ma J."/>
        </authorList>
    </citation>
    <scope>NUCLEOTIDE SEQUENCE [LARGE SCALE GENOMIC DNA]</scope>
    <source>
        <strain evidence="3">CCM 8391</strain>
    </source>
</reference>
<dbReference type="Pfam" id="PF04961">
    <property type="entry name" value="FTCD_C"/>
    <property type="match status" value="1"/>
</dbReference>